<sequence>MSTLDAMEHCLRGFVASSLAFFLGSRTTCIHSPSNRHVAGARLRWYVRVSYTVGDRRIGRRDGSARMALFSLRTAGDGNDRGGGCGQQPRRDRRGDAPEPGQEPVFDRPRTVCVVAVSMEKVEVRGSQQSDHAAVASIAHRAGHDGEGDGGESVPHVDGDDALTALTLDHHFGY</sequence>
<evidence type="ECO:0000256" key="1">
    <source>
        <dbReference type="SAM" id="MobiDB-lite"/>
    </source>
</evidence>
<feature type="region of interest" description="Disordered" evidence="1">
    <location>
        <begin position="74"/>
        <end position="108"/>
    </location>
</feature>
<feature type="region of interest" description="Disordered" evidence="1">
    <location>
        <begin position="125"/>
        <end position="159"/>
    </location>
</feature>
<gene>
    <name evidence="2" type="ORF">THAOC_13970</name>
</gene>
<evidence type="ECO:0000313" key="3">
    <source>
        <dbReference type="Proteomes" id="UP000266841"/>
    </source>
</evidence>
<reference evidence="2 3" key="1">
    <citation type="journal article" date="2012" name="Genome Biol.">
        <title>Genome and low-iron response of an oceanic diatom adapted to chronic iron limitation.</title>
        <authorList>
            <person name="Lommer M."/>
            <person name="Specht M."/>
            <person name="Roy A.S."/>
            <person name="Kraemer L."/>
            <person name="Andreson R."/>
            <person name="Gutowska M.A."/>
            <person name="Wolf J."/>
            <person name="Bergner S.V."/>
            <person name="Schilhabel M.B."/>
            <person name="Klostermeier U.C."/>
            <person name="Beiko R.G."/>
            <person name="Rosenstiel P."/>
            <person name="Hippler M."/>
            <person name="Laroche J."/>
        </authorList>
    </citation>
    <scope>NUCLEOTIDE SEQUENCE [LARGE SCALE GENOMIC DNA]</scope>
    <source>
        <strain evidence="2 3">CCMP1005</strain>
    </source>
</reference>
<proteinExistence type="predicted"/>
<dbReference type="EMBL" id="AGNL01016198">
    <property type="protein sequence ID" value="EJK65199.1"/>
    <property type="molecule type" value="Genomic_DNA"/>
</dbReference>
<dbReference type="AlphaFoldDB" id="K0SJU2"/>
<dbReference type="Proteomes" id="UP000266841">
    <property type="component" value="Unassembled WGS sequence"/>
</dbReference>
<keyword evidence="3" id="KW-1185">Reference proteome</keyword>
<feature type="non-terminal residue" evidence="2">
    <location>
        <position position="174"/>
    </location>
</feature>
<comment type="caution">
    <text evidence="2">The sequence shown here is derived from an EMBL/GenBank/DDBJ whole genome shotgun (WGS) entry which is preliminary data.</text>
</comment>
<name>K0SJU2_THAOC</name>
<organism evidence="2 3">
    <name type="scientific">Thalassiosira oceanica</name>
    <name type="common">Marine diatom</name>
    <dbReference type="NCBI Taxonomy" id="159749"/>
    <lineage>
        <taxon>Eukaryota</taxon>
        <taxon>Sar</taxon>
        <taxon>Stramenopiles</taxon>
        <taxon>Ochrophyta</taxon>
        <taxon>Bacillariophyta</taxon>
        <taxon>Coscinodiscophyceae</taxon>
        <taxon>Thalassiosirophycidae</taxon>
        <taxon>Thalassiosirales</taxon>
        <taxon>Thalassiosiraceae</taxon>
        <taxon>Thalassiosira</taxon>
    </lineage>
</organism>
<protein>
    <submittedName>
        <fullName evidence="2">Uncharacterized protein</fullName>
    </submittedName>
</protein>
<accession>K0SJU2</accession>
<evidence type="ECO:0000313" key="2">
    <source>
        <dbReference type="EMBL" id="EJK65199.1"/>
    </source>
</evidence>